<dbReference type="Gene3D" id="2.40.128.150">
    <property type="entry name" value="Cysteine proteinases"/>
    <property type="match status" value="1"/>
</dbReference>
<dbReference type="Proteomes" id="UP000619479">
    <property type="component" value="Unassembled WGS sequence"/>
</dbReference>
<dbReference type="PRINTS" id="PR01543">
    <property type="entry name" value="ANATRNSFRASE"/>
</dbReference>
<comment type="similarity">
    <text evidence="1 2">Belongs to the arylamine N-acetyltransferase family.</text>
</comment>
<reference evidence="3" key="1">
    <citation type="submission" date="2021-01" db="EMBL/GenBank/DDBJ databases">
        <title>Whole genome shotgun sequence of Actinoplanes cyaneus NBRC 14990.</title>
        <authorList>
            <person name="Komaki H."/>
            <person name="Tamura T."/>
        </authorList>
    </citation>
    <scope>NUCLEOTIDE SEQUENCE</scope>
    <source>
        <strain evidence="3">NBRC 14990</strain>
    </source>
</reference>
<dbReference type="RefSeq" id="WP_203737998.1">
    <property type="nucleotide sequence ID" value="NZ_BAAAUC010000002.1"/>
</dbReference>
<dbReference type="SUPFAM" id="SSF54001">
    <property type="entry name" value="Cysteine proteinases"/>
    <property type="match status" value="1"/>
</dbReference>
<dbReference type="PANTHER" id="PTHR11786">
    <property type="entry name" value="N-HYDROXYARYLAMINE O-ACETYLTRANSFERASE"/>
    <property type="match status" value="1"/>
</dbReference>
<organism evidence="3 4">
    <name type="scientific">Actinoplanes cyaneus</name>
    <dbReference type="NCBI Taxonomy" id="52696"/>
    <lineage>
        <taxon>Bacteria</taxon>
        <taxon>Bacillati</taxon>
        <taxon>Actinomycetota</taxon>
        <taxon>Actinomycetes</taxon>
        <taxon>Micromonosporales</taxon>
        <taxon>Micromonosporaceae</taxon>
        <taxon>Actinoplanes</taxon>
    </lineage>
</organism>
<dbReference type="Gene3D" id="3.30.2140.10">
    <property type="entry name" value="Arylamine N-acetyltransferase"/>
    <property type="match status" value="1"/>
</dbReference>
<dbReference type="Pfam" id="PF00797">
    <property type="entry name" value="Acetyltransf_2"/>
    <property type="match status" value="1"/>
</dbReference>
<dbReference type="InterPro" id="IPR038765">
    <property type="entry name" value="Papain-like_cys_pep_sf"/>
</dbReference>
<sequence>MSEAVRVDVNAYLDRIGVARPVAAGDDALRELSRAHQSAVPFENLSIHLGEPISLDPDDLFDKIVRRRRGGFCYELNGLFALLLEELGYPVERVASRVHRGEAGFGPLFDHLSLIVDGRWLVDVGFGRHSSYPLLNQPGEQLDPGGRFEVIPAGDGDLDVHRNGEPQYRIERRTRTLADFAPTCWWQQTWPESTFRRTPVCSRLDGDSRITLSGRSLIRDGVTITLESDEDVLAAYRTHFGIELDRVPVPPGR</sequence>
<accession>A0A919IBE9</accession>
<evidence type="ECO:0000256" key="2">
    <source>
        <dbReference type="RuleBase" id="RU003452"/>
    </source>
</evidence>
<dbReference type="GO" id="GO:0016407">
    <property type="term" value="F:acetyltransferase activity"/>
    <property type="evidence" value="ECO:0007669"/>
    <property type="project" value="InterPro"/>
</dbReference>
<dbReference type="PANTHER" id="PTHR11786:SF0">
    <property type="entry name" value="ARYLAMINE N-ACETYLTRANSFERASE 4-RELATED"/>
    <property type="match status" value="1"/>
</dbReference>
<protein>
    <submittedName>
        <fullName evidence="3">N-hydroxyarylamine O-acetyltransferase</fullName>
    </submittedName>
</protein>
<evidence type="ECO:0000313" key="3">
    <source>
        <dbReference type="EMBL" id="GID62523.1"/>
    </source>
</evidence>
<evidence type="ECO:0000256" key="1">
    <source>
        <dbReference type="ARBA" id="ARBA00006547"/>
    </source>
</evidence>
<keyword evidence="4" id="KW-1185">Reference proteome</keyword>
<evidence type="ECO:0000313" key="4">
    <source>
        <dbReference type="Proteomes" id="UP000619479"/>
    </source>
</evidence>
<dbReference type="EMBL" id="BOMH01000002">
    <property type="protein sequence ID" value="GID62523.1"/>
    <property type="molecule type" value="Genomic_DNA"/>
</dbReference>
<dbReference type="AlphaFoldDB" id="A0A919IBE9"/>
<gene>
    <name evidence="3" type="ORF">Acy02nite_04040</name>
</gene>
<dbReference type="InterPro" id="IPR001447">
    <property type="entry name" value="Arylamine_N-AcTrfase"/>
</dbReference>
<name>A0A919IBE9_9ACTN</name>
<proteinExistence type="inferred from homology"/>
<comment type="caution">
    <text evidence="3">The sequence shown here is derived from an EMBL/GenBank/DDBJ whole genome shotgun (WGS) entry which is preliminary data.</text>
</comment>